<proteinExistence type="predicted"/>
<keyword evidence="2" id="KW-1185">Reference proteome</keyword>
<dbReference type="Proteomes" id="UP000574276">
    <property type="component" value="Unassembled WGS sequence"/>
</dbReference>
<sequence length="131" mass="15572">MDRIDEYNSEYCQVRYQKEENIVLLTWKKFCCYDDYRTPASYALELLKKQKGSNLVIDARNGFEDEKEDVEWGFTYLLPNMAKTDCKSVVIIMDAVNDIEGEMDMWTKEFMKYFHVSRATSYEEASRIIHS</sequence>
<comment type="caution">
    <text evidence="1">The sequence shown here is derived from an EMBL/GenBank/DDBJ whole genome shotgun (WGS) entry which is preliminary data.</text>
</comment>
<evidence type="ECO:0000313" key="2">
    <source>
        <dbReference type="Proteomes" id="UP000574276"/>
    </source>
</evidence>
<reference evidence="1 2" key="1">
    <citation type="submission" date="2020-07" db="EMBL/GenBank/DDBJ databases">
        <title>Characterization and genome sequencing of isolate MD1, a novel member within the family Lachnospiraceae.</title>
        <authorList>
            <person name="Rettenmaier R."/>
            <person name="Di Bello L."/>
            <person name="Zinser C."/>
            <person name="Scheitz K."/>
            <person name="Liebl W."/>
            <person name="Zverlov V."/>
        </authorList>
    </citation>
    <scope>NUCLEOTIDE SEQUENCE [LARGE SCALE GENOMIC DNA]</scope>
    <source>
        <strain evidence="1 2">MD1</strain>
    </source>
</reference>
<gene>
    <name evidence="1" type="ORF">H0486_06035</name>
</gene>
<evidence type="ECO:0000313" key="1">
    <source>
        <dbReference type="EMBL" id="MBB2182434.1"/>
    </source>
</evidence>
<dbReference type="EMBL" id="JACEGA010000001">
    <property type="protein sequence ID" value="MBB2182434.1"/>
    <property type="molecule type" value="Genomic_DNA"/>
</dbReference>
<protein>
    <submittedName>
        <fullName evidence="1">Uncharacterized protein</fullName>
    </submittedName>
</protein>
<accession>A0A839JYK0</accession>
<organism evidence="1 2">
    <name type="scientific">Variimorphobacter saccharofermentans</name>
    <dbReference type="NCBI Taxonomy" id="2755051"/>
    <lineage>
        <taxon>Bacteria</taxon>
        <taxon>Bacillati</taxon>
        <taxon>Bacillota</taxon>
        <taxon>Clostridia</taxon>
        <taxon>Lachnospirales</taxon>
        <taxon>Lachnospiraceae</taxon>
        <taxon>Variimorphobacter</taxon>
    </lineage>
</organism>
<dbReference type="AlphaFoldDB" id="A0A839JYK0"/>
<name>A0A839JYK0_9FIRM</name>